<evidence type="ECO:0000313" key="4">
    <source>
        <dbReference type="EMBL" id="PJJ54176.1"/>
    </source>
</evidence>
<feature type="transmembrane region" description="Helical" evidence="2">
    <location>
        <begin position="52"/>
        <end position="73"/>
    </location>
</feature>
<dbReference type="OrthoDB" id="9902919at2"/>
<accession>A0A0B2BQQ8</accession>
<reference evidence="4 5" key="1">
    <citation type="submission" date="2017-11" db="EMBL/GenBank/DDBJ databases">
        <title>Genomic Encyclopedia of Archaeal and Bacterial Type Strains, Phase II (KMG-II): From Individual Species to Whole Genera.</title>
        <authorList>
            <person name="Goeker M."/>
        </authorList>
    </citation>
    <scope>NUCLEOTIDE SEQUENCE [LARGE SCALE GENOMIC DNA]</scope>
    <source>
        <strain evidence="4 5">DSM 27763</strain>
    </source>
</reference>
<protein>
    <recommendedName>
        <fullName evidence="6">Secreted protein</fullName>
    </recommendedName>
</protein>
<dbReference type="RefSeq" id="WP_039339539.1">
    <property type="nucleotide sequence ID" value="NZ_PGEZ01000002.1"/>
</dbReference>
<feature type="signal peptide" evidence="3">
    <location>
        <begin position="1"/>
        <end position="33"/>
    </location>
</feature>
<keyword evidence="2" id="KW-0472">Membrane</keyword>
<keyword evidence="3" id="KW-0732">Signal</keyword>
<feature type="region of interest" description="Disordered" evidence="1">
    <location>
        <begin position="83"/>
        <end position="106"/>
    </location>
</feature>
<keyword evidence="2" id="KW-0812">Transmembrane</keyword>
<organism evidence="4 5">
    <name type="scientific">Mumia flava</name>
    <dbReference type="NCBI Taxonomy" id="1348852"/>
    <lineage>
        <taxon>Bacteria</taxon>
        <taxon>Bacillati</taxon>
        <taxon>Actinomycetota</taxon>
        <taxon>Actinomycetes</taxon>
        <taxon>Propionibacteriales</taxon>
        <taxon>Nocardioidaceae</taxon>
        <taxon>Mumia</taxon>
    </lineage>
</organism>
<evidence type="ECO:0000256" key="1">
    <source>
        <dbReference type="SAM" id="MobiDB-lite"/>
    </source>
</evidence>
<comment type="caution">
    <text evidence="4">The sequence shown here is derived from an EMBL/GenBank/DDBJ whole genome shotgun (WGS) entry which is preliminary data.</text>
</comment>
<evidence type="ECO:0000256" key="2">
    <source>
        <dbReference type="SAM" id="Phobius"/>
    </source>
</evidence>
<name>A0A0B2BQQ8_9ACTN</name>
<dbReference type="AlphaFoldDB" id="A0A0B2BQQ8"/>
<gene>
    <name evidence="4" type="ORF">CLV56_3680</name>
</gene>
<sequence>MLSRSRTAVRTFAASLAVAAPLGAVALAGPAAADTPSGWEDGTPMSTLDVLLIFVGIPVALALVLTLFGYVLARRTKPSYEQYVAGGPQGPPLEASASRAELAGGH</sequence>
<feature type="chain" id="PRO_5015034471" description="Secreted protein" evidence="3">
    <location>
        <begin position="34"/>
        <end position="106"/>
    </location>
</feature>
<keyword evidence="5" id="KW-1185">Reference proteome</keyword>
<dbReference type="Proteomes" id="UP000230842">
    <property type="component" value="Unassembled WGS sequence"/>
</dbReference>
<evidence type="ECO:0000256" key="3">
    <source>
        <dbReference type="SAM" id="SignalP"/>
    </source>
</evidence>
<dbReference type="EMBL" id="PGEZ01000002">
    <property type="protein sequence ID" value="PJJ54176.1"/>
    <property type="molecule type" value="Genomic_DNA"/>
</dbReference>
<evidence type="ECO:0008006" key="6">
    <source>
        <dbReference type="Google" id="ProtNLM"/>
    </source>
</evidence>
<keyword evidence="2" id="KW-1133">Transmembrane helix</keyword>
<evidence type="ECO:0000313" key="5">
    <source>
        <dbReference type="Proteomes" id="UP000230842"/>
    </source>
</evidence>
<proteinExistence type="predicted"/>